<organism evidence="1 2">
    <name type="scientific">Streptococcus merionis</name>
    <dbReference type="NCBI Taxonomy" id="400065"/>
    <lineage>
        <taxon>Bacteria</taxon>
        <taxon>Bacillati</taxon>
        <taxon>Bacillota</taxon>
        <taxon>Bacilli</taxon>
        <taxon>Lactobacillales</taxon>
        <taxon>Streptococcaceae</taxon>
        <taxon>Streptococcus</taxon>
    </lineage>
</organism>
<evidence type="ECO:0000313" key="1">
    <source>
        <dbReference type="EMBL" id="SNU89460.1"/>
    </source>
</evidence>
<gene>
    <name evidence="1" type="ORF">SAMEA4412692_01492</name>
</gene>
<dbReference type="RefSeq" id="WP_018373707.1">
    <property type="nucleotide sequence ID" value="NZ_LT906439.1"/>
</dbReference>
<protein>
    <submittedName>
        <fullName evidence="1">Uncharacterized protein</fullName>
    </submittedName>
</protein>
<dbReference type="KEGG" id="smen:SAMEA4412692_1492"/>
<dbReference type="STRING" id="1123308.GCA_000380085_01139"/>
<accession>A0A239SVG2</accession>
<name>A0A239SVG2_9STRE</name>
<dbReference type="EMBL" id="LT906439">
    <property type="protein sequence ID" value="SNU89460.1"/>
    <property type="molecule type" value="Genomic_DNA"/>
</dbReference>
<keyword evidence="2" id="KW-1185">Reference proteome</keyword>
<proteinExistence type="predicted"/>
<reference evidence="1 2" key="1">
    <citation type="submission" date="2017-06" db="EMBL/GenBank/DDBJ databases">
        <authorList>
            <consortium name="Pathogen Informatics"/>
        </authorList>
    </citation>
    <scope>NUCLEOTIDE SEQUENCE [LARGE SCALE GENOMIC DNA]</scope>
    <source>
        <strain evidence="1 2">NCTC13788</strain>
    </source>
</reference>
<sequence>MTKKKSDVLFGLGLLAAAISLAYLRLTSEQKKKIGQAKDDFLGTVDSQANDAGEHLKDVTDSLVQETDHMAKSVSDEAGVVKEKAQTSMDDILGLVEDKVSELRKYLKQ</sequence>
<dbReference type="AlphaFoldDB" id="A0A239SVG2"/>
<evidence type="ECO:0000313" key="2">
    <source>
        <dbReference type="Proteomes" id="UP000215185"/>
    </source>
</evidence>
<dbReference type="Proteomes" id="UP000215185">
    <property type="component" value="Chromosome 1"/>
</dbReference>